<protein>
    <submittedName>
        <fullName evidence="2">Endonuclease/exonuclease/phosphatase family</fullName>
    </submittedName>
</protein>
<dbReference type="Proteomes" id="UP000004095">
    <property type="component" value="Unassembled WGS sequence"/>
</dbReference>
<evidence type="ECO:0000313" key="3">
    <source>
        <dbReference type="Proteomes" id="UP000004095"/>
    </source>
</evidence>
<dbReference type="InterPro" id="IPR036691">
    <property type="entry name" value="Endo/exonu/phosph_ase_sf"/>
</dbReference>
<proteinExistence type="predicted"/>
<dbReference type="RefSeq" id="WP_002703053.1">
    <property type="nucleotide sequence ID" value="NZ_AAWS01000051.1"/>
</dbReference>
<name>A1ZWC9_MICM2</name>
<keyword evidence="2" id="KW-0540">Nuclease</keyword>
<evidence type="ECO:0000313" key="2">
    <source>
        <dbReference type="EMBL" id="EAY25269.1"/>
    </source>
</evidence>
<dbReference type="OrthoDB" id="9802724at2"/>
<accession>A1ZWC9</accession>
<dbReference type="Pfam" id="PF19580">
    <property type="entry name" value="Exo_endo_phos_3"/>
    <property type="match status" value="1"/>
</dbReference>
<evidence type="ECO:0000259" key="1">
    <source>
        <dbReference type="Pfam" id="PF19580"/>
    </source>
</evidence>
<comment type="caution">
    <text evidence="2">The sequence shown here is derived from an EMBL/GenBank/DDBJ whole genome shotgun (WGS) entry which is preliminary data.</text>
</comment>
<dbReference type="PANTHER" id="PTHR42834:SF1">
    <property type="entry name" value="ENDONUCLEASE_EXONUCLEASE_PHOSPHATASE FAMILY PROTEIN (AFU_ORTHOLOGUE AFUA_3G09210)"/>
    <property type="match status" value="1"/>
</dbReference>
<dbReference type="eggNOG" id="COG2374">
    <property type="taxonomic scope" value="Bacteria"/>
</dbReference>
<keyword evidence="3" id="KW-1185">Reference proteome</keyword>
<dbReference type="GO" id="GO:0004527">
    <property type="term" value="F:exonuclease activity"/>
    <property type="evidence" value="ECO:0007669"/>
    <property type="project" value="UniProtKB-KW"/>
</dbReference>
<dbReference type="Gene3D" id="3.60.10.10">
    <property type="entry name" value="Endonuclease/exonuclease/phosphatase"/>
    <property type="match status" value="1"/>
</dbReference>
<keyword evidence="2" id="KW-0255">Endonuclease</keyword>
<dbReference type="AlphaFoldDB" id="A1ZWC9"/>
<gene>
    <name evidence="2" type="ORF">M23134_02739</name>
</gene>
<dbReference type="GO" id="GO:0004519">
    <property type="term" value="F:endonuclease activity"/>
    <property type="evidence" value="ECO:0007669"/>
    <property type="project" value="UniProtKB-KW"/>
</dbReference>
<dbReference type="InterPro" id="IPR005135">
    <property type="entry name" value="Endo/exonuclease/phosphatase"/>
</dbReference>
<dbReference type="EMBL" id="AAWS01000051">
    <property type="protein sequence ID" value="EAY25269.1"/>
    <property type="molecule type" value="Genomic_DNA"/>
</dbReference>
<dbReference type="SUPFAM" id="SSF56219">
    <property type="entry name" value="DNase I-like"/>
    <property type="match status" value="1"/>
</dbReference>
<feature type="domain" description="Endonuclease/exonuclease/phosphatase" evidence="1">
    <location>
        <begin position="30"/>
        <end position="340"/>
    </location>
</feature>
<sequence>MKKTLVLILLVWGSVTVSQGQGKEKYHLGSIAFYNVENLFDTIDDPEKRDEEYTPEGRRNWTTIRYHKKLQNLARVLSKLAGGDAPSIIGLCEVENKQVVEDLVKTGGLKKYNYKIVHYSSPDRRGIDVALIYRPEYFAPTFSKSYRLIDKTNPRFITRDQLLVKGKFDGDDIHFIVNHWPSRGGGQKRSEPRRIKAATLTRSIADSLLDADKNAKIVIMGDLNDNPNDKSLTKVLKASGKKPKGKNLYNAMLPLYKKGIGSLAYRDQWYLFDQIIMSKGLVMAKKYTYKYVPKSARVFAPKLLKQRGGKYEGYPLRTFGGRTYLGGYSDHFPVYIFIAKQVK</sequence>
<keyword evidence="2" id="KW-0378">Hydrolase</keyword>
<organism evidence="2 3">
    <name type="scientific">Microscilla marina ATCC 23134</name>
    <dbReference type="NCBI Taxonomy" id="313606"/>
    <lineage>
        <taxon>Bacteria</taxon>
        <taxon>Pseudomonadati</taxon>
        <taxon>Bacteroidota</taxon>
        <taxon>Cytophagia</taxon>
        <taxon>Cytophagales</taxon>
        <taxon>Microscillaceae</taxon>
        <taxon>Microscilla</taxon>
    </lineage>
</organism>
<dbReference type="PANTHER" id="PTHR42834">
    <property type="entry name" value="ENDONUCLEASE/EXONUCLEASE/PHOSPHATASE FAMILY PROTEIN (AFU_ORTHOLOGUE AFUA_3G09210)"/>
    <property type="match status" value="1"/>
</dbReference>
<reference evidence="2 3" key="1">
    <citation type="submission" date="2007-01" db="EMBL/GenBank/DDBJ databases">
        <authorList>
            <person name="Haygood M."/>
            <person name="Podell S."/>
            <person name="Anderson C."/>
            <person name="Hopkinson B."/>
            <person name="Roe K."/>
            <person name="Barbeau K."/>
            <person name="Gaasterland T."/>
            <person name="Ferriera S."/>
            <person name="Johnson J."/>
            <person name="Kravitz S."/>
            <person name="Beeson K."/>
            <person name="Sutton G."/>
            <person name="Rogers Y.-H."/>
            <person name="Friedman R."/>
            <person name="Frazier M."/>
            <person name="Venter J.C."/>
        </authorList>
    </citation>
    <scope>NUCLEOTIDE SEQUENCE [LARGE SCALE GENOMIC DNA]</scope>
    <source>
        <strain evidence="2 3">ATCC 23134</strain>
    </source>
</reference>
<keyword evidence="2" id="KW-0269">Exonuclease</keyword>